<dbReference type="Proteomes" id="UP000236729">
    <property type="component" value="Unassembled WGS sequence"/>
</dbReference>
<keyword evidence="1" id="KW-0812">Transmembrane</keyword>
<evidence type="ECO:0000313" key="3">
    <source>
        <dbReference type="EMBL" id="SFC72078.1"/>
    </source>
</evidence>
<protein>
    <recommendedName>
        <fullName evidence="6">DUF3040 domain-containing protein</fullName>
    </recommendedName>
</protein>
<accession>A0A1I1LM84</accession>
<proteinExistence type="predicted"/>
<dbReference type="RefSeq" id="WP_093348557.1">
    <property type="nucleotide sequence ID" value="NZ_FNVB01000002.1"/>
</dbReference>
<keyword evidence="1" id="KW-0472">Membrane</keyword>
<dbReference type="Pfam" id="PF11239">
    <property type="entry name" value="DUF3040"/>
    <property type="match status" value="1"/>
</dbReference>
<feature type="transmembrane region" description="Helical" evidence="1">
    <location>
        <begin position="46"/>
        <end position="79"/>
    </location>
</feature>
<organism evidence="2 5">
    <name type="scientific">Saccharopolyspora kobensis</name>
    <dbReference type="NCBI Taxonomy" id="146035"/>
    <lineage>
        <taxon>Bacteria</taxon>
        <taxon>Bacillati</taxon>
        <taxon>Actinomycetota</taxon>
        <taxon>Actinomycetes</taxon>
        <taxon>Pseudonocardiales</taxon>
        <taxon>Pseudonocardiaceae</taxon>
        <taxon>Saccharopolyspora</taxon>
    </lineage>
</organism>
<accession>A0A1H5ULA7</accession>
<reference evidence="4 5" key="1">
    <citation type="submission" date="2016-10" db="EMBL/GenBank/DDBJ databases">
        <authorList>
            <person name="Varghese N."/>
            <person name="Submissions S."/>
        </authorList>
    </citation>
    <scope>NUCLEOTIDE SEQUENCE [LARGE SCALE GENOMIC DNA]</scope>
    <source>
        <strain evidence="5">ATCC 20501</strain>
        <strain evidence="3 4">CGMCC 4.3529</strain>
    </source>
</reference>
<keyword evidence="4" id="KW-1185">Reference proteome</keyword>
<dbReference type="EMBL" id="FNVB01000002">
    <property type="protein sequence ID" value="SEF75869.1"/>
    <property type="molecule type" value="Genomic_DNA"/>
</dbReference>
<evidence type="ECO:0008006" key="6">
    <source>
        <dbReference type="Google" id="ProtNLM"/>
    </source>
</evidence>
<gene>
    <name evidence="2" type="ORF">SAMN02982929_00570</name>
    <name evidence="3" type="ORF">SAMN05216506_1011500</name>
</gene>
<evidence type="ECO:0000256" key="1">
    <source>
        <dbReference type="SAM" id="Phobius"/>
    </source>
</evidence>
<evidence type="ECO:0000313" key="4">
    <source>
        <dbReference type="Proteomes" id="UP000199690"/>
    </source>
</evidence>
<evidence type="ECO:0000313" key="2">
    <source>
        <dbReference type="EMBL" id="SEF75869.1"/>
    </source>
</evidence>
<evidence type="ECO:0000313" key="5">
    <source>
        <dbReference type="Proteomes" id="UP000236729"/>
    </source>
</evidence>
<dbReference type="InterPro" id="IPR021401">
    <property type="entry name" value="DUF3040"/>
</dbReference>
<dbReference type="AlphaFoldDB" id="A0A1H5ULA7"/>
<dbReference type="EMBL" id="FOME01000001">
    <property type="protein sequence ID" value="SFC72078.1"/>
    <property type="molecule type" value="Genomic_DNA"/>
</dbReference>
<dbReference type="Proteomes" id="UP000199690">
    <property type="component" value="Unassembled WGS sequence"/>
</dbReference>
<dbReference type="SMR" id="A0A1H5ULA7"/>
<reference evidence="2" key="2">
    <citation type="submission" date="2016-10" db="EMBL/GenBank/DDBJ databases">
        <authorList>
            <person name="de Groot N.N."/>
        </authorList>
    </citation>
    <scope>NUCLEOTIDE SEQUENCE [LARGE SCALE GENOMIC DNA]</scope>
    <source>
        <strain evidence="2">ATCC 20501</strain>
    </source>
</reference>
<sequence length="88" mass="9969">MLPKDERRRLKEIENQLMGDDPKLARRLTETSSLRRLWLQLSPRTLLVLVAAVLAVLCLFLGEGGGMFFSAVLAVLVFASRKCQIRLE</sequence>
<name>A0A1H5ULA7_9PSEU</name>
<keyword evidence="1" id="KW-1133">Transmembrane helix</keyword>